<dbReference type="AlphaFoldDB" id="A0A7C5AM08"/>
<reference evidence="2" key="1">
    <citation type="journal article" date="2020" name="mSystems">
        <title>Genome- and Community-Level Interaction Insights into Carbon Utilization and Element Cycling Functions of Hydrothermarchaeota in Hydrothermal Sediment.</title>
        <authorList>
            <person name="Zhou Z."/>
            <person name="Liu Y."/>
            <person name="Xu W."/>
            <person name="Pan J."/>
            <person name="Luo Z.H."/>
            <person name="Li M."/>
        </authorList>
    </citation>
    <scope>NUCLEOTIDE SEQUENCE [LARGE SCALE GENOMIC DNA]</scope>
    <source>
        <strain evidence="2">SpSt-853</strain>
    </source>
</reference>
<keyword evidence="1" id="KW-0732">Signal</keyword>
<gene>
    <name evidence="2" type="ORF">ENW48_04580</name>
</gene>
<evidence type="ECO:0000256" key="1">
    <source>
        <dbReference type="SAM" id="SignalP"/>
    </source>
</evidence>
<evidence type="ECO:0000313" key="2">
    <source>
        <dbReference type="EMBL" id="HGZ11473.1"/>
    </source>
</evidence>
<accession>A0A7C5AM08</accession>
<protein>
    <recommendedName>
        <fullName evidence="3">DUF4398 domain-containing protein</fullName>
    </recommendedName>
</protein>
<evidence type="ECO:0008006" key="3">
    <source>
        <dbReference type="Google" id="ProtNLM"/>
    </source>
</evidence>
<name>A0A7C5AM08_9BACT</name>
<dbReference type="EMBL" id="DTKJ01000031">
    <property type="protein sequence ID" value="HGZ11473.1"/>
    <property type="molecule type" value="Genomic_DNA"/>
</dbReference>
<feature type="signal peptide" evidence="1">
    <location>
        <begin position="1"/>
        <end position="25"/>
    </location>
</feature>
<comment type="caution">
    <text evidence="2">The sequence shown here is derived from an EMBL/GenBank/DDBJ whole genome shotgun (WGS) entry which is preliminary data.</text>
</comment>
<feature type="chain" id="PRO_5027758371" description="DUF4398 domain-containing protein" evidence="1">
    <location>
        <begin position="26"/>
        <end position="175"/>
    </location>
</feature>
<proteinExistence type="predicted"/>
<sequence length="175" mass="19406">MDQRFRYVLLGALLVGLMAATSAMAQTSKVACGPDHAILYKRAVKLLDTAEKKLAAKYTAEAKALVKEANSLFSILVKECGPQQKERALTEAESQQEAVNQKKSAEALNRAEMLEKSANDKLKKGQEAEARGQEDLARQYFRQAKAESEQAHTYAIQAEIFALRNQQLVFAFLGR</sequence>
<organism evidence="2">
    <name type="scientific">Desulfobacca acetoxidans</name>
    <dbReference type="NCBI Taxonomy" id="60893"/>
    <lineage>
        <taxon>Bacteria</taxon>
        <taxon>Pseudomonadati</taxon>
        <taxon>Thermodesulfobacteriota</taxon>
        <taxon>Desulfobaccia</taxon>
        <taxon>Desulfobaccales</taxon>
        <taxon>Desulfobaccaceae</taxon>
        <taxon>Desulfobacca</taxon>
    </lineage>
</organism>